<reference evidence="1" key="1">
    <citation type="submission" date="2016-01" db="EMBL/GenBank/DDBJ databases">
        <title>Reference transcriptome for the parasite Schistocephalus solidus: insights into the molecular evolution of parasitism.</title>
        <authorList>
            <person name="Hebert F.O."/>
            <person name="Grambauer S."/>
            <person name="Barber I."/>
            <person name="Landry C.R."/>
            <person name="Aubin-Horth N."/>
        </authorList>
    </citation>
    <scope>NUCLEOTIDE SEQUENCE</scope>
</reference>
<protein>
    <submittedName>
        <fullName evidence="1">Retrovirus-related Pol polyprotein from transposon 412</fullName>
    </submittedName>
</protein>
<sequence>MVFPQLSPPIEASNLMALRTSSDVRAYAKRPTTRHPTVSSSVFTVNSKPRAGPMTIPLTGVSICPWSCSIFVLPSNPTWSAPLPNLFTALPFGFLGFFFGQSQSLTEMNPTDYVQR</sequence>
<evidence type="ECO:0000313" key="1">
    <source>
        <dbReference type="EMBL" id="JAP47295.1"/>
    </source>
</evidence>
<name>A0A0X3P5U3_SCHSO</name>
<gene>
    <name evidence="1" type="primary">POL4</name>
    <name evidence="1" type="ORF">TR125973</name>
</gene>
<accession>A0A0X3P5U3</accession>
<dbReference type="EMBL" id="GEEE01015930">
    <property type="protein sequence ID" value="JAP47295.1"/>
    <property type="molecule type" value="Transcribed_RNA"/>
</dbReference>
<organism evidence="1">
    <name type="scientific">Schistocephalus solidus</name>
    <name type="common">Tapeworm</name>
    <dbReference type="NCBI Taxonomy" id="70667"/>
    <lineage>
        <taxon>Eukaryota</taxon>
        <taxon>Metazoa</taxon>
        <taxon>Spiralia</taxon>
        <taxon>Lophotrochozoa</taxon>
        <taxon>Platyhelminthes</taxon>
        <taxon>Cestoda</taxon>
        <taxon>Eucestoda</taxon>
        <taxon>Diphyllobothriidea</taxon>
        <taxon>Diphyllobothriidae</taxon>
        <taxon>Schistocephalus</taxon>
    </lineage>
</organism>
<dbReference type="AlphaFoldDB" id="A0A0X3P5U3"/>
<proteinExistence type="predicted"/>